<dbReference type="EMBL" id="JBHSKJ010000026">
    <property type="protein sequence ID" value="MFC5149396.1"/>
    <property type="molecule type" value="Genomic_DNA"/>
</dbReference>
<feature type="signal peptide" evidence="2">
    <location>
        <begin position="1"/>
        <end position="34"/>
    </location>
</feature>
<evidence type="ECO:0000256" key="1">
    <source>
        <dbReference type="SAM" id="MobiDB-lite"/>
    </source>
</evidence>
<comment type="caution">
    <text evidence="3">The sequence shown here is derived from an EMBL/GenBank/DDBJ whole genome shotgun (WGS) entry which is preliminary data.</text>
</comment>
<dbReference type="InterPro" id="IPR008757">
    <property type="entry name" value="Peptidase_M6-like_domain"/>
</dbReference>
<keyword evidence="3" id="KW-0645">Protease</keyword>
<organism evidence="3 4">
    <name type="scientific">Streptomyces aureoversilis</name>
    <dbReference type="NCBI Taxonomy" id="67277"/>
    <lineage>
        <taxon>Bacteria</taxon>
        <taxon>Bacillati</taxon>
        <taxon>Actinomycetota</taxon>
        <taxon>Actinomycetes</taxon>
        <taxon>Kitasatosporales</taxon>
        <taxon>Streptomycetaceae</taxon>
        <taxon>Streptomyces</taxon>
    </lineage>
</organism>
<dbReference type="PANTHER" id="PTHR41775:SF1">
    <property type="entry name" value="PEPTIDASE M6-LIKE DOMAIN-CONTAINING PROTEIN"/>
    <property type="match status" value="1"/>
</dbReference>
<dbReference type="Proteomes" id="UP001596222">
    <property type="component" value="Unassembled WGS sequence"/>
</dbReference>
<evidence type="ECO:0000313" key="4">
    <source>
        <dbReference type="Proteomes" id="UP001596222"/>
    </source>
</evidence>
<evidence type="ECO:0000256" key="2">
    <source>
        <dbReference type="SAM" id="SignalP"/>
    </source>
</evidence>
<keyword evidence="4" id="KW-1185">Reference proteome</keyword>
<dbReference type="GO" id="GO:0008237">
    <property type="term" value="F:metallopeptidase activity"/>
    <property type="evidence" value="ECO:0007669"/>
    <property type="project" value="UniProtKB-KW"/>
</dbReference>
<feature type="region of interest" description="Disordered" evidence="1">
    <location>
        <begin position="43"/>
        <end position="87"/>
    </location>
</feature>
<keyword evidence="2" id="KW-0732">Signal</keyword>
<dbReference type="NCBIfam" id="TIGR03296">
    <property type="entry name" value="M6dom_TIGR03296"/>
    <property type="match status" value="1"/>
</dbReference>
<feature type="compositionally biased region" description="Gly residues" evidence="1">
    <location>
        <begin position="43"/>
        <end position="58"/>
    </location>
</feature>
<protein>
    <submittedName>
        <fullName evidence="3">M6 family metalloprotease domain-containing protein</fullName>
    </submittedName>
</protein>
<feature type="chain" id="PRO_5045298718" evidence="2">
    <location>
        <begin position="35"/>
        <end position="446"/>
    </location>
</feature>
<dbReference type="RefSeq" id="WP_382049965.1">
    <property type="nucleotide sequence ID" value="NZ_JBHSKJ010000026.1"/>
</dbReference>
<dbReference type="PANTHER" id="PTHR41775">
    <property type="entry name" value="SECRETED PROTEIN-RELATED"/>
    <property type="match status" value="1"/>
</dbReference>
<keyword evidence="3" id="KW-0378">Hydrolase</keyword>
<keyword evidence="3" id="KW-0482">Metalloprotease</keyword>
<sequence>MKALAGVKALAGMKALAIVVMAATAIAMTSPVPAGHFGHFGPGAEAGAGGPPAAGDTGGRPPSGPCALPGATDNVSETARTPPGYARSSGTVRAVTFLIDFPDSPATTTPQARYAEFFPAVADYYRASSYGRLDYRSTPVLRWIRMSRPYAAYRIERGTPFDADSDDGYHAIAAEILDAVDDTVDFRRYDLINVLVTPGAGPPATEDVRSVTFAGSSTGLTTADGAPFRNVSFIWSRQTGDSPFRVLNHENAHSFGLPDLYYTGRGAALLKTPVGHWDPMDEDWGPSNDFLAWHKWKLGWLAPAQVRCLDGPGVRSFALTPTSVPGGLKLAVVPVSRHTVITLEARTPGPLDHAVCRPGVLVTAITTTMSTGSGPVRTADATPGSKGCYTTDLNVNAALSDAPYAAGQRYTGPPGMSVDVLGEDDEGDWQVRVRTVRPRASDGGRD</sequence>
<gene>
    <name evidence="3" type="ORF">ACFPP6_32570</name>
</gene>
<name>A0ABW0A6J1_9ACTN</name>
<accession>A0ABW0A6J1</accession>
<reference evidence="4" key="1">
    <citation type="journal article" date="2019" name="Int. J. Syst. Evol. Microbiol.">
        <title>The Global Catalogue of Microorganisms (GCM) 10K type strain sequencing project: providing services to taxonomists for standard genome sequencing and annotation.</title>
        <authorList>
            <consortium name="The Broad Institute Genomics Platform"/>
            <consortium name="The Broad Institute Genome Sequencing Center for Infectious Disease"/>
            <person name="Wu L."/>
            <person name="Ma J."/>
        </authorList>
    </citation>
    <scope>NUCLEOTIDE SEQUENCE [LARGE SCALE GENOMIC DNA]</scope>
    <source>
        <strain evidence="4">CGMCC 4.1641</strain>
    </source>
</reference>
<evidence type="ECO:0000313" key="3">
    <source>
        <dbReference type="EMBL" id="MFC5149396.1"/>
    </source>
</evidence>
<proteinExistence type="predicted"/>